<protein>
    <submittedName>
        <fullName evidence="2">Uncharacterized protein</fullName>
    </submittedName>
</protein>
<evidence type="ECO:0000313" key="3">
    <source>
        <dbReference type="Proteomes" id="UP000284375"/>
    </source>
</evidence>
<accession>A0A423WGA3</accession>
<keyword evidence="3" id="KW-1185">Reference proteome</keyword>
<sequence length="280" mass="29423">MIAIQDYVSLKPGTHCVYAWKSSGGRRLIYCRIESLEGTTVTVKLPMRNQPGHILLVVPLDRTRFQTLPNRLVNKAKEAYQLKSIKDLPAVVKKAFKSGDVPIPTVISATSAVGVYGGAELMKRYQIITLGYKGGAPLGVLGLAALPGVALSGYAVQKVAELENDPVTAMISKVGLAIGNAAGLAAACTAVSKAGPVAGLSGRGIVTGLAALGGRRGTTMGLVACSGLFAVVCMAVGGAVWGVTRRLRRNGLDNEYKKFMDRWRSSGYKGPIEGAKVELH</sequence>
<keyword evidence="1" id="KW-1133">Transmembrane helix</keyword>
<organism evidence="2 3">
    <name type="scientific">Cytospora chrysosperma</name>
    <name type="common">Cytospora canker fungus</name>
    <name type="synonym">Sphaeria chrysosperma</name>
    <dbReference type="NCBI Taxonomy" id="252740"/>
    <lineage>
        <taxon>Eukaryota</taxon>
        <taxon>Fungi</taxon>
        <taxon>Dikarya</taxon>
        <taxon>Ascomycota</taxon>
        <taxon>Pezizomycotina</taxon>
        <taxon>Sordariomycetes</taxon>
        <taxon>Sordariomycetidae</taxon>
        <taxon>Diaporthales</taxon>
        <taxon>Cytosporaceae</taxon>
        <taxon>Cytospora</taxon>
    </lineage>
</organism>
<dbReference type="AlphaFoldDB" id="A0A423WGA3"/>
<dbReference type="EMBL" id="LJZO01000005">
    <property type="protein sequence ID" value="ROW02306.1"/>
    <property type="molecule type" value="Genomic_DNA"/>
</dbReference>
<dbReference type="Proteomes" id="UP000284375">
    <property type="component" value="Unassembled WGS sequence"/>
</dbReference>
<dbReference type="OrthoDB" id="5197849at2759"/>
<feature type="transmembrane region" description="Helical" evidence="1">
    <location>
        <begin position="220"/>
        <end position="243"/>
    </location>
</feature>
<reference evidence="2 3" key="1">
    <citation type="submission" date="2015-09" db="EMBL/GenBank/DDBJ databases">
        <title>Host preference determinants of Valsa canker pathogens revealed by comparative genomics.</title>
        <authorList>
            <person name="Yin Z."/>
            <person name="Huang L."/>
        </authorList>
    </citation>
    <scope>NUCLEOTIDE SEQUENCE [LARGE SCALE GENOMIC DNA]</scope>
    <source>
        <strain evidence="2 3">YSFL</strain>
    </source>
</reference>
<dbReference type="SUPFAM" id="SSF103473">
    <property type="entry name" value="MFS general substrate transporter"/>
    <property type="match status" value="1"/>
</dbReference>
<evidence type="ECO:0000313" key="2">
    <source>
        <dbReference type="EMBL" id="ROW02306.1"/>
    </source>
</evidence>
<proteinExistence type="predicted"/>
<name>A0A423WGA3_CYTCH</name>
<evidence type="ECO:0000256" key="1">
    <source>
        <dbReference type="SAM" id="Phobius"/>
    </source>
</evidence>
<keyword evidence="1" id="KW-0472">Membrane</keyword>
<dbReference type="InterPro" id="IPR036259">
    <property type="entry name" value="MFS_trans_sf"/>
</dbReference>
<comment type="caution">
    <text evidence="2">The sequence shown here is derived from an EMBL/GenBank/DDBJ whole genome shotgun (WGS) entry which is preliminary data.</text>
</comment>
<keyword evidence="1" id="KW-0812">Transmembrane</keyword>
<gene>
    <name evidence="2" type="ORF">VSDG_02355</name>
</gene>